<dbReference type="Proteomes" id="UP001187734">
    <property type="component" value="Unassembled WGS sequence"/>
</dbReference>
<gene>
    <name evidence="3" type="ORF">FTOL_03928</name>
</gene>
<accession>A0AAE8M5Z7</accession>
<dbReference type="Pfam" id="PF13229">
    <property type="entry name" value="Beta_helix"/>
    <property type="match status" value="1"/>
</dbReference>
<evidence type="ECO:0000313" key="4">
    <source>
        <dbReference type="Proteomes" id="UP001187734"/>
    </source>
</evidence>
<name>A0AAE8M5Z7_9HYPO</name>
<dbReference type="SMART" id="SM00710">
    <property type="entry name" value="PbH1"/>
    <property type="match status" value="6"/>
</dbReference>
<evidence type="ECO:0000313" key="3">
    <source>
        <dbReference type="EMBL" id="SPJ74198.1"/>
    </source>
</evidence>
<organism evidence="3 4">
    <name type="scientific">Fusarium torulosum</name>
    <dbReference type="NCBI Taxonomy" id="33205"/>
    <lineage>
        <taxon>Eukaryota</taxon>
        <taxon>Fungi</taxon>
        <taxon>Dikarya</taxon>
        <taxon>Ascomycota</taxon>
        <taxon>Pezizomycotina</taxon>
        <taxon>Sordariomycetes</taxon>
        <taxon>Hypocreomycetidae</taxon>
        <taxon>Hypocreales</taxon>
        <taxon>Nectriaceae</taxon>
        <taxon>Fusarium</taxon>
    </lineage>
</organism>
<dbReference type="Gene3D" id="2.160.20.10">
    <property type="entry name" value="Single-stranded right-handed beta-helix, Pectin lyase-like"/>
    <property type="match status" value="1"/>
</dbReference>
<proteinExistence type="predicted"/>
<evidence type="ECO:0000256" key="1">
    <source>
        <dbReference type="SAM" id="SignalP"/>
    </source>
</evidence>
<feature type="domain" description="Right handed beta helix" evidence="2">
    <location>
        <begin position="174"/>
        <end position="326"/>
    </location>
</feature>
<sequence length="414" mass="43980">MKLSLTLAGLVGLAAASPFTEHDTSNGLLHEARGGKCNWYDKHCCAYPDRYKATPYEPEHKKYYGHGRTIYVKPNRKFKINDAIKKASPGDRIVVEAGTYNEQLVINKDGIQLEGHGAILAPTTYKKNACTGLVQDPQKKDLEAGICITGYNVKTTKFITEHKKVISVERAVKGVSVSGFTVQGSSGINIAIIGAKNTRISGNTLIDAPAYGALTLGSVNTVFYDNKVTTTKGGFIGICQDNKSDVFTIKNDISAHAVGICVQTNRAVIERNTLNSNCIGIFVDPGVTGAKIAHNFIGPSAPACGNLGAGIIIGSGIGTLVSDNTIQGQRAADKSGVGIRIYDDKCVATPEMPLSLACITLGHAVKARDNIVIRNNLSNNDNDIVNLSKGSGNIIKCNTCTNEANIKAGQCKKP</sequence>
<dbReference type="SUPFAM" id="SSF51126">
    <property type="entry name" value="Pectin lyase-like"/>
    <property type="match status" value="1"/>
</dbReference>
<dbReference type="InterPro" id="IPR006626">
    <property type="entry name" value="PbH1"/>
</dbReference>
<keyword evidence="1" id="KW-0732">Signal</keyword>
<keyword evidence="4" id="KW-1185">Reference proteome</keyword>
<protein>
    <recommendedName>
        <fullName evidence="2">Right handed beta helix domain-containing protein</fullName>
    </recommendedName>
</protein>
<dbReference type="InterPro" id="IPR012334">
    <property type="entry name" value="Pectin_lyas_fold"/>
</dbReference>
<feature type="signal peptide" evidence="1">
    <location>
        <begin position="1"/>
        <end position="16"/>
    </location>
</feature>
<dbReference type="InterPro" id="IPR039448">
    <property type="entry name" value="Beta_helix"/>
</dbReference>
<feature type="chain" id="PRO_5042197479" description="Right handed beta helix domain-containing protein" evidence="1">
    <location>
        <begin position="17"/>
        <end position="414"/>
    </location>
</feature>
<dbReference type="AlphaFoldDB" id="A0AAE8M5Z7"/>
<reference evidence="3" key="1">
    <citation type="submission" date="2018-03" db="EMBL/GenBank/DDBJ databases">
        <authorList>
            <person name="Guldener U."/>
        </authorList>
    </citation>
    <scope>NUCLEOTIDE SEQUENCE</scope>
</reference>
<comment type="caution">
    <text evidence="3">The sequence shown here is derived from an EMBL/GenBank/DDBJ whole genome shotgun (WGS) entry which is preliminary data.</text>
</comment>
<dbReference type="EMBL" id="ONZP01000116">
    <property type="protein sequence ID" value="SPJ74198.1"/>
    <property type="molecule type" value="Genomic_DNA"/>
</dbReference>
<dbReference type="InterPro" id="IPR011050">
    <property type="entry name" value="Pectin_lyase_fold/virulence"/>
</dbReference>
<evidence type="ECO:0000259" key="2">
    <source>
        <dbReference type="Pfam" id="PF13229"/>
    </source>
</evidence>